<dbReference type="OrthoDB" id="10302934at2759"/>
<evidence type="ECO:0000313" key="2">
    <source>
        <dbReference type="Proteomes" id="UP000186817"/>
    </source>
</evidence>
<dbReference type="AlphaFoldDB" id="A0A1Q9CYL8"/>
<protein>
    <submittedName>
        <fullName evidence="1">Uncharacterized protein</fullName>
    </submittedName>
</protein>
<name>A0A1Q9CYL8_SYMMI</name>
<dbReference type="EMBL" id="LSRX01000832">
    <property type="protein sequence ID" value="OLP88005.1"/>
    <property type="molecule type" value="Genomic_DNA"/>
</dbReference>
<keyword evidence="2" id="KW-1185">Reference proteome</keyword>
<organism evidence="1 2">
    <name type="scientific">Symbiodinium microadriaticum</name>
    <name type="common">Dinoflagellate</name>
    <name type="synonym">Zooxanthella microadriatica</name>
    <dbReference type="NCBI Taxonomy" id="2951"/>
    <lineage>
        <taxon>Eukaryota</taxon>
        <taxon>Sar</taxon>
        <taxon>Alveolata</taxon>
        <taxon>Dinophyceae</taxon>
        <taxon>Suessiales</taxon>
        <taxon>Symbiodiniaceae</taxon>
        <taxon>Symbiodinium</taxon>
    </lineage>
</organism>
<comment type="caution">
    <text evidence="1">The sequence shown here is derived from an EMBL/GenBank/DDBJ whole genome shotgun (WGS) entry which is preliminary data.</text>
</comment>
<sequence>MPASFELAQLAWRPRVLDPNLVSTVQVDAPDEAEAVQAVQAVEDREEPKLAVVPGVQLVNLPSEVGLGQLQLQLCFQPAEVVENDGGAAFVVDESDCGDGAVGSFRAAGFYGDQGCDRDSTGQVEYLLVGVKHCAKVEVHEAEGEKPTVPCVHLQQEEWL</sequence>
<proteinExistence type="predicted"/>
<accession>A0A1Q9CYL8</accession>
<evidence type="ECO:0000313" key="1">
    <source>
        <dbReference type="EMBL" id="OLP88005.1"/>
    </source>
</evidence>
<reference evidence="1 2" key="1">
    <citation type="submission" date="2016-02" db="EMBL/GenBank/DDBJ databases">
        <title>Genome analysis of coral dinoflagellate symbionts highlights evolutionary adaptations to a symbiotic lifestyle.</title>
        <authorList>
            <person name="Aranda M."/>
            <person name="Li Y."/>
            <person name="Liew Y.J."/>
            <person name="Baumgarten S."/>
            <person name="Simakov O."/>
            <person name="Wilson M."/>
            <person name="Piel J."/>
            <person name="Ashoor H."/>
            <person name="Bougouffa S."/>
            <person name="Bajic V.B."/>
            <person name="Ryu T."/>
            <person name="Ravasi T."/>
            <person name="Bayer T."/>
            <person name="Micklem G."/>
            <person name="Kim H."/>
            <person name="Bhak J."/>
            <person name="Lajeunesse T.C."/>
            <person name="Voolstra C.R."/>
        </authorList>
    </citation>
    <scope>NUCLEOTIDE SEQUENCE [LARGE SCALE GENOMIC DNA]</scope>
    <source>
        <strain evidence="1 2">CCMP2467</strain>
    </source>
</reference>
<gene>
    <name evidence="1" type="ORF">AK812_SmicGene30719</name>
</gene>
<dbReference type="Proteomes" id="UP000186817">
    <property type="component" value="Unassembled WGS sequence"/>
</dbReference>